<dbReference type="GO" id="GO:0007165">
    <property type="term" value="P:signal transduction"/>
    <property type="evidence" value="ECO:0000318"/>
    <property type="project" value="GO_Central"/>
</dbReference>
<dbReference type="EC" id="3.4.21.102" evidence="10"/>
<dbReference type="KEGG" id="gvi:gll0067"/>
<dbReference type="InterPro" id="IPR029045">
    <property type="entry name" value="ClpP/crotonase-like_dom_sf"/>
</dbReference>
<dbReference type="CDD" id="cd07560">
    <property type="entry name" value="Peptidase_S41_CPP"/>
    <property type="match status" value="1"/>
</dbReference>
<dbReference type="Pfam" id="PF03572">
    <property type="entry name" value="Peptidase_S41"/>
    <property type="match status" value="1"/>
</dbReference>
<keyword evidence="16" id="KW-1185">Reference proteome</keyword>
<keyword evidence="5 13" id="KW-0378">Hydrolase</keyword>
<keyword evidence="6 13" id="KW-0720">Serine protease</keyword>
<evidence type="ECO:0000256" key="5">
    <source>
        <dbReference type="ARBA" id="ARBA00022801"/>
    </source>
</evidence>
<dbReference type="InParanoid" id="Q7NPI8"/>
<gene>
    <name evidence="15" type="ordered locus">gll0067</name>
</gene>
<dbReference type="GO" id="GO:0004252">
    <property type="term" value="F:serine-type endopeptidase activity"/>
    <property type="evidence" value="ECO:0007669"/>
    <property type="project" value="UniProtKB-EC"/>
</dbReference>
<name>Q7NPI8_GLOVI</name>
<comment type="function">
    <text evidence="9">Cleavage of the 16 C-terminal residues from the D1 precursor of photosystem II (PSII). This proteolytic processing is necessary to allow the light-driven assembly of the oxygen-evolving cluster (a tetranuclear manganese), which is responsible for photosynthetic water oxidation.</text>
</comment>
<evidence type="ECO:0000313" key="15">
    <source>
        <dbReference type="EMBL" id="BAC88008.1"/>
    </source>
</evidence>
<dbReference type="PROSITE" id="PS51257">
    <property type="entry name" value="PROKAR_LIPOPROTEIN"/>
    <property type="match status" value="1"/>
</dbReference>
<reference evidence="15 16" key="2">
    <citation type="journal article" date="2003" name="DNA Res.">
        <title>Complete genome structure of Gloeobacter violaceus PCC 7421, a cyanobacterium that lacks thylakoids (supplement).</title>
        <authorList>
            <person name="Nakamura Y."/>
            <person name="Kaneko T."/>
            <person name="Sato S."/>
            <person name="Mimuro M."/>
            <person name="Miyashita H."/>
            <person name="Tsuchiya T."/>
            <person name="Sasamoto S."/>
            <person name="Watanabe A."/>
            <person name="Kawashima K."/>
            <person name="Kishida Y."/>
            <person name="Kiyokawa C."/>
            <person name="Kohara M."/>
            <person name="Matsumoto M."/>
            <person name="Matsuno A."/>
            <person name="Nakazaki N."/>
            <person name="Shimpo S."/>
            <person name="Takeuchi C."/>
            <person name="Yamada M."/>
            <person name="Tabata S."/>
        </authorList>
    </citation>
    <scope>NUCLEOTIDE SEQUENCE [LARGE SCALE GENOMIC DNA]</scope>
    <source>
        <strain evidence="16">ATCC 29082 / PCC 7421</strain>
    </source>
</reference>
<dbReference type="InterPro" id="IPR041489">
    <property type="entry name" value="PDZ_6"/>
</dbReference>
<evidence type="ECO:0000313" key="16">
    <source>
        <dbReference type="Proteomes" id="UP000000557"/>
    </source>
</evidence>
<dbReference type="EnsemblBacteria" id="BAC88008">
    <property type="protein sequence ID" value="BAC88008"/>
    <property type="gene ID" value="BAC88008"/>
</dbReference>
<protein>
    <recommendedName>
        <fullName evidence="11">Carboxyl-terminal-processing protease</fullName>
        <ecNumber evidence="10">3.4.21.102</ecNumber>
    </recommendedName>
    <alternativeName>
        <fullName evidence="12">CtpA</fullName>
    </alternativeName>
</protein>
<dbReference type="GO" id="GO:0030288">
    <property type="term" value="C:outer membrane-bounded periplasmic space"/>
    <property type="evidence" value="ECO:0000318"/>
    <property type="project" value="GO_Central"/>
</dbReference>
<evidence type="ECO:0000259" key="14">
    <source>
        <dbReference type="PROSITE" id="PS50106"/>
    </source>
</evidence>
<evidence type="ECO:0000256" key="2">
    <source>
        <dbReference type="ARBA" id="ARBA00009179"/>
    </source>
</evidence>
<evidence type="ECO:0000256" key="3">
    <source>
        <dbReference type="ARBA" id="ARBA00022670"/>
    </source>
</evidence>
<dbReference type="PANTHER" id="PTHR32060">
    <property type="entry name" value="TAIL-SPECIFIC PROTEASE"/>
    <property type="match status" value="1"/>
</dbReference>
<evidence type="ECO:0000256" key="7">
    <source>
        <dbReference type="ARBA" id="ARBA00023078"/>
    </source>
</evidence>
<dbReference type="FunFam" id="2.30.42.10:FF:000063">
    <property type="entry name" value="Peptidase, S41 family"/>
    <property type="match status" value="1"/>
</dbReference>
<dbReference type="Gene3D" id="3.90.226.10">
    <property type="entry name" value="2-enoyl-CoA Hydratase, Chain A, domain 1"/>
    <property type="match status" value="1"/>
</dbReference>
<comment type="subcellular location">
    <subcellularLocation>
        <location evidence="1">Cellular thylakoid lumen</location>
    </subcellularLocation>
</comment>
<dbReference type="GO" id="GO:0031979">
    <property type="term" value="C:plasma membrane-derived thylakoid lumen"/>
    <property type="evidence" value="ECO:0007669"/>
    <property type="project" value="UniProtKB-SubCell"/>
</dbReference>
<dbReference type="InterPro" id="IPR004447">
    <property type="entry name" value="Peptidase_S41A"/>
</dbReference>
<dbReference type="SUPFAM" id="SSF52096">
    <property type="entry name" value="ClpP/crotonase"/>
    <property type="match status" value="1"/>
</dbReference>
<dbReference type="InterPro" id="IPR036034">
    <property type="entry name" value="PDZ_sf"/>
</dbReference>
<evidence type="ECO:0000256" key="8">
    <source>
        <dbReference type="ARBA" id="ARBA00051784"/>
    </source>
</evidence>
<dbReference type="Pfam" id="PF17820">
    <property type="entry name" value="PDZ_6"/>
    <property type="match status" value="1"/>
</dbReference>
<dbReference type="Proteomes" id="UP000000557">
    <property type="component" value="Chromosome"/>
</dbReference>
<proteinExistence type="inferred from homology"/>
<dbReference type="InterPro" id="IPR001478">
    <property type="entry name" value="PDZ"/>
</dbReference>
<dbReference type="InterPro" id="IPR005151">
    <property type="entry name" value="Tail-specific_protease"/>
</dbReference>
<keyword evidence="7" id="KW-0793">Thylakoid</keyword>
<dbReference type="AlphaFoldDB" id="Q7NPI8"/>
<dbReference type="eggNOG" id="COG0793">
    <property type="taxonomic scope" value="Bacteria"/>
</dbReference>
<dbReference type="SMART" id="SM00245">
    <property type="entry name" value="TSPc"/>
    <property type="match status" value="1"/>
</dbReference>
<dbReference type="FunFam" id="3.90.226.10:FF:000023">
    <property type="entry name" value="Carboxyl-terminal processing protease"/>
    <property type="match status" value="1"/>
</dbReference>
<evidence type="ECO:0000256" key="12">
    <source>
        <dbReference type="ARBA" id="ARBA00080563"/>
    </source>
</evidence>
<evidence type="ECO:0000256" key="1">
    <source>
        <dbReference type="ARBA" id="ARBA00004518"/>
    </source>
</evidence>
<dbReference type="SUPFAM" id="SSF50156">
    <property type="entry name" value="PDZ domain-like"/>
    <property type="match status" value="1"/>
</dbReference>
<feature type="domain" description="PDZ" evidence="14">
    <location>
        <begin position="114"/>
        <end position="184"/>
    </location>
</feature>
<evidence type="ECO:0000256" key="4">
    <source>
        <dbReference type="ARBA" id="ARBA00022729"/>
    </source>
</evidence>
<comment type="catalytic activity">
    <reaction evidence="8">
        <text>The enzyme shows specific recognition of a C-terminal tripeptide, Xaa-Yaa-Zaa, in which Xaa is preferably Ala or Leu, Yaa is preferably Ala or Tyr, and Zaa is preferably Ala, but then cleaves at a variable distance from the C-terminus. A typical cleavage is -Ala-Ala-|-Arg-Ala-Ala-Lys-Glu-Asn-Tyr-Ala-Leu-Ala-Ala.</text>
        <dbReference type="EC" id="3.4.21.102"/>
    </reaction>
</comment>
<dbReference type="CDD" id="cd06782">
    <property type="entry name" value="cpPDZ_CPP-like"/>
    <property type="match status" value="1"/>
</dbReference>
<dbReference type="SMART" id="SM00228">
    <property type="entry name" value="PDZ"/>
    <property type="match status" value="1"/>
</dbReference>
<dbReference type="EMBL" id="BA000045">
    <property type="protein sequence ID" value="BAC88008.1"/>
    <property type="molecule type" value="Genomic_DNA"/>
</dbReference>
<dbReference type="FunFam" id="3.30.750.44:FF:000002">
    <property type="entry name" value="carboxyl-terminal-processing peptidase 2, chloroplastic"/>
    <property type="match status" value="1"/>
</dbReference>
<keyword evidence="3 13" id="KW-0645">Protease</keyword>
<dbReference type="HOGENOM" id="CLU_017295_0_0_3"/>
<organism evidence="15 16">
    <name type="scientific">Gloeobacter violaceus (strain ATCC 29082 / PCC 7421)</name>
    <dbReference type="NCBI Taxonomy" id="251221"/>
    <lineage>
        <taxon>Bacteria</taxon>
        <taxon>Bacillati</taxon>
        <taxon>Cyanobacteriota</taxon>
        <taxon>Cyanophyceae</taxon>
        <taxon>Gloeobacterales</taxon>
        <taxon>Gloeobacteraceae</taxon>
        <taxon>Gloeobacter</taxon>
    </lineage>
</organism>
<dbReference type="PhylomeDB" id="Q7NPI8"/>
<dbReference type="MEROPS" id="S41.008"/>
<evidence type="ECO:0000256" key="9">
    <source>
        <dbReference type="ARBA" id="ARBA00053093"/>
    </source>
</evidence>
<comment type="similarity">
    <text evidence="2 13">Belongs to the peptidase S41A family.</text>
</comment>
<evidence type="ECO:0000256" key="10">
    <source>
        <dbReference type="ARBA" id="ARBA00066637"/>
    </source>
</evidence>
<accession>Q7NPI8</accession>
<dbReference type="NCBIfam" id="TIGR00225">
    <property type="entry name" value="prc"/>
    <property type="match status" value="1"/>
</dbReference>
<dbReference type="Gene3D" id="3.30.750.44">
    <property type="match status" value="1"/>
</dbReference>
<sequence length="423" mass="45969">MEANLDKPNDARPVRLRRHAVWAAALASAALAGCSAEVLSSTAGPAPKEVLTETWTYINNEYVDPKFNGQDWWSVRQTYLEKPAETSEQVYEQIASMLKTLDDPYTRFLNPKQFKSLQTTTSGELSGVGLQITLDTESELPVVIAAVEGSPAFRGGVKARDLIVEIDGRPTKGQALDDVADRLRGKIGSQVNVGLRRGERTFDVTLTRETIQVNPVTSQLKRLDGRPIGYIRLSQFNGNAAQQVRQAIEKLEAQDAAGYILDLRSNPGGLLEAGVEIARYWLTPGQTVVYTVNRQGERDQARAQRAPLTARPLVVLIDGGSASASEILAGALQDNRRAQLVGTKSFGKGLIQAIHPLKDGSGLAVSIARYQTPSRRDIHKQGIEPDVKVELPKSFSLEQLATDADSQYQAGAKALSRALASSQ</sequence>
<dbReference type="PROSITE" id="PS50106">
    <property type="entry name" value="PDZ"/>
    <property type="match status" value="1"/>
</dbReference>
<dbReference type="GO" id="GO:0004175">
    <property type="term" value="F:endopeptidase activity"/>
    <property type="evidence" value="ECO:0000318"/>
    <property type="project" value="GO_Central"/>
</dbReference>
<keyword evidence="4" id="KW-0732">Signal</keyword>
<evidence type="ECO:0000256" key="11">
    <source>
        <dbReference type="ARBA" id="ARBA00069724"/>
    </source>
</evidence>
<dbReference type="Gene3D" id="2.30.42.10">
    <property type="match status" value="1"/>
</dbReference>
<dbReference type="STRING" id="251221.gene:10757536"/>
<evidence type="ECO:0000256" key="13">
    <source>
        <dbReference type="RuleBase" id="RU004404"/>
    </source>
</evidence>
<dbReference type="GO" id="GO:0006508">
    <property type="term" value="P:proteolysis"/>
    <property type="evidence" value="ECO:0007669"/>
    <property type="project" value="UniProtKB-KW"/>
</dbReference>
<evidence type="ECO:0000256" key="6">
    <source>
        <dbReference type="ARBA" id="ARBA00022825"/>
    </source>
</evidence>
<dbReference type="OrthoDB" id="9812068at2"/>
<reference evidence="15 16" key="1">
    <citation type="journal article" date="2003" name="DNA Res.">
        <title>Complete genome structure of Gloeobacter violaceus PCC 7421, a cyanobacterium that lacks thylakoids.</title>
        <authorList>
            <person name="Nakamura Y."/>
            <person name="Kaneko T."/>
            <person name="Sato S."/>
            <person name="Mimuro M."/>
            <person name="Miyashita H."/>
            <person name="Tsuchiya T."/>
            <person name="Sasamoto S."/>
            <person name="Watanabe A."/>
            <person name="Kawashima K."/>
            <person name="Kishida Y."/>
            <person name="Kiyokawa C."/>
            <person name="Kohara M."/>
            <person name="Matsumoto M."/>
            <person name="Matsuno A."/>
            <person name="Nakazaki N."/>
            <person name="Shimpo S."/>
            <person name="Takeuchi C."/>
            <person name="Yamada M."/>
            <person name="Tabata S."/>
        </authorList>
    </citation>
    <scope>NUCLEOTIDE SEQUENCE [LARGE SCALE GENOMIC DNA]</scope>
    <source>
        <strain evidence="16">ATCC 29082 / PCC 7421</strain>
    </source>
</reference>
<dbReference type="PANTHER" id="PTHR32060:SF30">
    <property type="entry name" value="CARBOXY-TERMINAL PROCESSING PROTEASE CTPA"/>
    <property type="match status" value="1"/>
</dbReference>